<dbReference type="Proteomes" id="UP000242715">
    <property type="component" value="Unassembled WGS sequence"/>
</dbReference>
<reference evidence="4" key="1">
    <citation type="journal article" date="2017" name="Front. Plant Sci.">
        <title>Climate Clever Clovers: New Paradigm to Reduce the Environmental Footprint of Ruminants by Breeding Low Methanogenic Forages Utilizing Haplotype Variation.</title>
        <authorList>
            <person name="Kaur P."/>
            <person name="Appels R."/>
            <person name="Bayer P.E."/>
            <person name="Keeble-Gagnere G."/>
            <person name="Wang J."/>
            <person name="Hirakawa H."/>
            <person name="Shirasawa K."/>
            <person name="Vercoe P."/>
            <person name="Stefanova K."/>
            <person name="Durmic Z."/>
            <person name="Nichols P."/>
            <person name="Revell C."/>
            <person name="Isobe S.N."/>
            <person name="Edwards D."/>
            <person name="Erskine W."/>
        </authorList>
    </citation>
    <scope>NUCLEOTIDE SEQUENCE [LARGE SCALE GENOMIC DNA]</scope>
    <source>
        <strain evidence="4">cv. Daliak</strain>
    </source>
</reference>
<comment type="subcellular location">
    <subcellularLocation>
        <location evidence="1">Cell membrane</location>
        <topology evidence="1">Peripheral membrane protein</topology>
        <orientation evidence="1">Cytoplasmic side</orientation>
    </subcellularLocation>
</comment>
<evidence type="ECO:0000256" key="2">
    <source>
        <dbReference type="SAM" id="MobiDB-lite"/>
    </source>
</evidence>
<feature type="region of interest" description="Disordered" evidence="2">
    <location>
        <begin position="1"/>
        <end position="41"/>
    </location>
</feature>
<gene>
    <name evidence="3" type="ORF">TSUD_413290</name>
</gene>
<dbReference type="GO" id="GO:0005886">
    <property type="term" value="C:plasma membrane"/>
    <property type="evidence" value="ECO:0007669"/>
    <property type="project" value="UniProtKB-SubCell"/>
</dbReference>
<dbReference type="EMBL" id="DF975125">
    <property type="protein sequence ID" value="GAU51422.1"/>
    <property type="molecule type" value="Genomic_DNA"/>
</dbReference>
<evidence type="ECO:0000313" key="3">
    <source>
        <dbReference type="EMBL" id="GAU51422.1"/>
    </source>
</evidence>
<name>A0A2Z6PKN8_TRISU</name>
<keyword evidence="4" id="KW-1185">Reference proteome</keyword>
<dbReference type="InterPro" id="IPR002110">
    <property type="entry name" value="Ankyrin_rpt"/>
</dbReference>
<dbReference type="PANTHER" id="PTHR24177:SF187">
    <property type="entry name" value="ANKYRIN REPEAT PROTEIN"/>
    <property type="match status" value="1"/>
</dbReference>
<evidence type="ECO:0000313" key="4">
    <source>
        <dbReference type="Proteomes" id="UP000242715"/>
    </source>
</evidence>
<sequence>MFNVFPLSKQGGPSRFEDEKEQESDSDAIKEMPEIPNETKKETKYEKEINKKMTPFLVAARNGIVEMVNEILIKIPSAIHNTNSRKENVLHVAVKYRQPLIVETLRSIYKHSKPELWNNLILAVDVEENTVLHLAAEALGGDKPCQIAGAALQMMWDIKWFQV</sequence>
<accession>A0A2Z6PKN8</accession>
<dbReference type="PANTHER" id="PTHR24177">
    <property type="entry name" value="CASKIN"/>
    <property type="match status" value="1"/>
</dbReference>
<organism evidence="3 4">
    <name type="scientific">Trifolium subterraneum</name>
    <name type="common">Subterranean clover</name>
    <dbReference type="NCBI Taxonomy" id="3900"/>
    <lineage>
        <taxon>Eukaryota</taxon>
        <taxon>Viridiplantae</taxon>
        <taxon>Streptophyta</taxon>
        <taxon>Embryophyta</taxon>
        <taxon>Tracheophyta</taxon>
        <taxon>Spermatophyta</taxon>
        <taxon>Magnoliopsida</taxon>
        <taxon>eudicotyledons</taxon>
        <taxon>Gunneridae</taxon>
        <taxon>Pentapetalae</taxon>
        <taxon>rosids</taxon>
        <taxon>fabids</taxon>
        <taxon>Fabales</taxon>
        <taxon>Fabaceae</taxon>
        <taxon>Papilionoideae</taxon>
        <taxon>50 kb inversion clade</taxon>
        <taxon>NPAAA clade</taxon>
        <taxon>Hologalegina</taxon>
        <taxon>IRL clade</taxon>
        <taxon>Trifolieae</taxon>
        <taxon>Trifolium</taxon>
    </lineage>
</organism>
<dbReference type="OrthoDB" id="1418692at2759"/>
<evidence type="ECO:0000256" key="1">
    <source>
        <dbReference type="ARBA" id="ARBA00004413"/>
    </source>
</evidence>
<proteinExistence type="predicted"/>
<dbReference type="SUPFAM" id="SSF48403">
    <property type="entry name" value="Ankyrin repeat"/>
    <property type="match status" value="1"/>
</dbReference>
<dbReference type="Gene3D" id="1.25.40.20">
    <property type="entry name" value="Ankyrin repeat-containing domain"/>
    <property type="match status" value="1"/>
</dbReference>
<feature type="compositionally biased region" description="Basic and acidic residues" evidence="2">
    <location>
        <begin position="27"/>
        <end position="41"/>
    </location>
</feature>
<dbReference type="AlphaFoldDB" id="A0A2Z6PKN8"/>
<dbReference type="Pfam" id="PF12796">
    <property type="entry name" value="Ank_2"/>
    <property type="match status" value="1"/>
</dbReference>
<dbReference type="InterPro" id="IPR036770">
    <property type="entry name" value="Ankyrin_rpt-contain_sf"/>
</dbReference>
<protein>
    <submittedName>
        <fullName evidence="3">Uncharacterized protein</fullName>
    </submittedName>
</protein>